<keyword evidence="1" id="KW-1133">Transmembrane helix</keyword>
<keyword evidence="3" id="KW-1185">Reference proteome</keyword>
<feature type="transmembrane region" description="Helical" evidence="1">
    <location>
        <begin position="12"/>
        <end position="31"/>
    </location>
</feature>
<keyword evidence="1" id="KW-0812">Transmembrane</keyword>
<sequence>MKVYWKHKTLFGGLVIMMGGFYLLMMLLGFIGSRFGEAGMRELAVQSDVVAEGSMEKVISGKHYNRAVRRHKIVYEALMRFLIQELESSLTDESNACMLNKEKHQVRYRTKRI</sequence>
<dbReference type="PANTHER" id="PTHR46704:SF9">
    <property type="entry name" value="BHLH DOMAIN-CONTAINING PROTEIN"/>
    <property type="match status" value="1"/>
</dbReference>
<name>A0ABN8RRR6_9CNID</name>
<evidence type="ECO:0000313" key="2">
    <source>
        <dbReference type="EMBL" id="CAH3180739.1"/>
    </source>
</evidence>
<dbReference type="PANTHER" id="PTHR46704">
    <property type="entry name" value="CXC DOMAIN-CONTAINING PROTEIN-RELATED"/>
    <property type="match status" value="1"/>
</dbReference>
<organism evidence="2 3">
    <name type="scientific">Porites evermanni</name>
    <dbReference type="NCBI Taxonomy" id="104178"/>
    <lineage>
        <taxon>Eukaryota</taxon>
        <taxon>Metazoa</taxon>
        <taxon>Cnidaria</taxon>
        <taxon>Anthozoa</taxon>
        <taxon>Hexacorallia</taxon>
        <taxon>Scleractinia</taxon>
        <taxon>Fungiina</taxon>
        <taxon>Poritidae</taxon>
        <taxon>Porites</taxon>
    </lineage>
</organism>
<dbReference type="Proteomes" id="UP001159427">
    <property type="component" value="Unassembled WGS sequence"/>
</dbReference>
<comment type="caution">
    <text evidence="2">The sequence shown here is derived from an EMBL/GenBank/DDBJ whole genome shotgun (WGS) entry which is preliminary data.</text>
</comment>
<protein>
    <submittedName>
        <fullName evidence="2">Uncharacterized protein</fullName>
    </submittedName>
</protein>
<evidence type="ECO:0000256" key="1">
    <source>
        <dbReference type="SAM" id="Phobius"/>
    </source>
</evidence>
<proteinExistence type="predicted"/>
<reference evidence="2 3" key="1">
    <citation type="submission" date="2022-05" db="EMBL/GenBank/DDBJ databases">
        <authorList>
            <consortium name="Genoscope - CEA"/>
            <person name="William W."/>
        </authorList>
    </citation>
    <scope>NUCLEOTIDE SEQUENCE [LARGE SCALE GENOMIC DNA]</scope>
</reference>
<evidence type="ECO:0000313" key="3">
    <source>
        <dbReference type="Proteomes" id="UP001159427"/>
    </source>
</evidence>
<gene>
    <name evidence="2" type="ORF">PEVE_00013079</name>
</gene>
<dbReference type="EMBL" id="CALNXI010001977">
    <property type="protein sequence ID" value="CAH3180739.1"/>
    <property type="molecule type" value="Genomic_DNA"/>
</dbReference>
<keyword evidence="1" id="KW-0472">Membrane</keyword>
<accession>A0ABN8RRR6</accession>